<sequence>MYPLTGTLQDLNDLYFFAAVVEHKGFSAAGRALGIPKSRLSKRIAQLEERLGVRLLQRTTRRFVVTEVGERFYGHCRAVLEEAQAAQDAVDELRAEPRGMVRLSCPVSLTQTMLADVLPDFLLQYPKVQVRVMASNRRVDVISEGVDVAIRVRTRLDTDATLVARSFGHSRVLPVASPRLLDEHGRPSTPQELSALPALSMQEHDGTQSWELIDAAGERVVVDIQPRLVCGDFAMLLSAAQRGAGVAMLPEFVCAPAVSRGELEVLLPEWSTPEGMMHFVYPSRRGQLPGVRALVEFLAERLPAAARRESDICTGHKPKAPAA</sequence>
<evidence type="ECO:0000259" key="5">
    <source>
        <dbReference type="PROSITE" id="PS50931"/>
    </source>
</evidence>
<evidence type="ECO:0000256" key="1">
    <source>
        <dbReference type="ARBA" id="ARBA00009437"/>
    </source>
</evidence>
<dbReference type="KEGG" id="dtx:ATSB10_06380"/>
<dbReference type="PATRIC" id="fig|445710.3.peg.632"/>
<dbReference type="PANTHER" id="PTHR30537:SF31">
    <property type="entry name" value="TRANSCRIPTIONAL REGULATOR, LYSR FAMILY"/>
    <property type="match status" value="1"/>
</dbReference>
<dbReference type="Pfam" id="PF00126">
    <property type="entry name" value="HTH_1"/>
    <property type="match status" value="1"/>
</dbReference>
<dbReference type="RefSeq" id="WP_063670378.1">
    <property type="nucleotide sequence ID" value="NZ_CP014841.1"/>
</dbReference>
<dbReference type="Gene3D" id="1.10.10.10">
    <property type="entry name" value="Winged helix-like DNA-binding domain superfamily/Winged helix DNA-binding domain"/>
    <property type="match status" value="1"/>
</dbReference>
<dbReference type="CDD" id="cd08473">
    <property type="entry name" value="PBP2_CrgA_like_4"/>
    <property type="match status" value="1"/>
</dbReference>
<dbReference type="STRING" id="445710.ATSB10_06380"/>
<keyword evidence="3" id="KW-0238">DNA-binding</keyword>
<proteinExistence type="inferred from homology"/>
<evidence type="ECO:0000256" key="4">
    <source>
        <dbReference type="ARBA" id="ARBA00023163"/>
    </source>
</evidence>
<dbReference type="GO" id="GO:0006351">
    <property type="term" value="P:DNA-templated transcription"/>
    <property type="evidence" value="ECO:0007669"/>
    <property type="project" value="TreeGrafter"/>
</dbReference>
<dbReference type="GO" id="GO:0003700">
    <property type="term" value="F:DNA-binding transcription factor activity"/>
    <property type="evidence" value="ECO:0007669"/>
    <property type="project" value="InterPro"/>
</dbReference>
<evidence type="ECO:0000256" key="3">
    <source>
        <dbReference type="ARBA" id="ARBA00023125"/>
    </source>
</evidence>
<gene>
    <name evidence="6" type="ORF">ATSB10_06380</name>
</gene>
<accession>A0A160MZD5</accession>
<dbReference type="Gene3D" id="3.40.190.290">
    <property type="match status" value="1"/>
</dbReference>
<dbReference type="PROSITE" id="PS50931">
    <property type="entry name" value="HTH_LYSR"/>
    <property type="match status" value="1"/>
</dbReference>
<reference evidence="6 7" key="1">
    <citation type="submission" date="2016-02" db="EMBL/GenBank/DDBJ databases">
        <title>Complete genome sequencing and analysis of ATSB10, Dyella thiooxydans isolated from rhizosphere soil of sunflower (Helianthus annuus L.).</title>
        <authorList>
            <person name="Lee Y."/>
            <person name="Hwangbo K."/>
            <person name="Chung H."/>
            <person name="Yoo J."/>
            <person name="Kim K.Y."/>
            <person name="Sa T.M."/>
            <person name="Um Y."/>
            <person name="Madhaiyan M."/>
        </authorList>
    </citation>
    <scope>NUCLEOTIDE SEQUENCE [LARGE SCALE GENOMIC DNA]</scope>
    <source>
        <strain evidence="6 7">ATSB10</strain>
    </source>
</reference>
<dbReference type="SUPFAM" id="SSF53850">
    <property type="entry name" value="Periplasmic binding protein-like II"/>
    <property type="match status" value="1"/>
</dbReference>
<dbReference type="GO" id="GO:0043565">
    <property type="term" value="F:sequence-specific DNA binding"/>
    <property type="evidence" value="ECO:0007669"/>
    <property type="project" value="TreeGrafter"/>
</dbReference>
<feature type="domain" description="HTH lysR-type" evidence="5">
    <location>
        <begin position="9"/>
        <end position="66"/>
    </location>
</feature>
<dbReference type="InterPro" id="IPR036390">
    <property type="entry name" value="WH_DNA-bd_sf"/>
</dbReference>
<dbReference type="InterPro" id="IPR036388">
    <property type="entry name" value="WH-like_DNA-bd_sf"/>
</dbReference>
<dbReference type="InterPro" id="IPR000847">
    <property type="entry name" value="LysR_HTH_N"/>
</dbReference>
<evidence type="ECO:0000313" key="7">
    <source>
        <dbReference type="Proteomes" id="UP000077255"/>
    </source>
</evidence>
<dbReference type="FunFam" id="1.10.10.10:FF:000001">
    <property type="entry name" value="LysR family transcriptional regulator"/>
    <property type="match status" value="1"/>
</dbReference>
<comment type="similarity">
    <text evidence="1">Belongs to the LysR transcriptional regulatory family.</text>
</comment>
<protein>
    <submittedName>
        <fullName evidence="6">LysR family transcriptional regulator</fullName>
    </submittedName>
</protein>
<dbReference type="OrthoDB" id="9810065at2"/>
<keyword evidence="4" id="KW-0804">Transcription</keyword>
<name>A0A160MZD5_9GAMM</name>
<evidence type="ECO:0000313" key="6">
    <source>
        <dbReference type="EMBL" id="AND68092.1"/>
    </source>
</evidence>
<dbReference type="Proteomes" id="UP000077255">
    <property type="component" value="Chromosome"/>
</dbReference>
<keyword evidence="2" id="KW-0805">Transcription regulation</keyword>
<dbReference type="PANTHER" id="PTHR30537">
    <property type="entry name" value="HTH-TYPE TRANSCRIPTIONAL REGULATOR"/>
    <property type="match status" value="1"/>
</dbReference>
<dbReference type="EMBL" id="CP014841">
    <property type="protein sequence ID" value="AND68092.1"/>
    <property type="molecule type" value="Genomic_DNA"/>
</dbReference>
<organism evidence="6 7">
    <name type="scientific">Dyella thiooxydans</name>
    <dbReference type="NCBI Taxonomy" id="445710"/>
    <lineage>
        <taxon>Bacteria</taxon>
        <taxon>Pseudomonadati</taxon>
        <taxon>Pseudomonadota</taxon>
        <taxon>Gammaproteobacteria</taxon>
        <taxon>Lysobacterales</taxon>
        <taxon>Rhodanobacteraceae</taxon>
        <taxon>Dyella</taxon>
    </lineage>
</organism>
<dbReference type="Pfam" id="PF03466">
    <property type="entry name" value="LysR_substrate"/>
    <property type="match status" value="1"/>
</dbReference>
<keyword evidence="7" id="KW-1185">Reference proteome</keyword>
<dbReference type="AlphaFoldDB" id="A0A160MZD5"/>
<dbReference type="SUPFAM" id="SSF46785">
    <property type="entry name" value="Winged helix' DNA-binding domain"/>
    <property type="match status" value="1"/>
</dbReference>
<dbReference type="InterPro" id="IPR005119">
    <property type="entry name" value="LysR_subst-bd"/>
</dbReference>
<dbReference type="InterPro" id="IPR058163">
    <property type="entry name" value="LysR-type_TF_proteobact-type"/>
</dbReference>
<evidence type="ECO:0000256" key="2">
    <source>
        <dbReference type="ARBA" id="ARBA00023015"/>
    </source>
</evidence>